<feature type="region of interest" description="Disordered" evidence="10">
    <location>
        <begin position="39"/>
        <end position="94"/>
    </location>
</feature>
<feature type="non-terminal residue" evidence="12">
    <location>
        <position position="1"/>
    </location>
</feature>
<dbReference type="SUPFAM" id="SSF57667">
    <property type="entry name" value="beta-beta-alpha zinc fingers"/>
    <property type="match status" value="3"/>
</dbReference>
<dbReference type="Pfam" id="PF00096">
    <property type="entry name" value="zf-C2H2"/>
    <property type="match status" value="3"/>
</dbReference>
<dbReference type="GO" id="GO:2000177">
    <property type="term" value="P:regulation of neural precursor cell proliferation"/>
    <property type="evidence" value="ECO:0007669"/>
    <property type="project" value="UniProtKB-ARBA"/>
</dbReference>
<dbReference type="Gene3D" id="3.30.160.60">
    <property type="entry name" value="Classic Zinc Finger"/>
    <property type="match status" value="4"/>
</dbReference>
<evidence type="ECO:0000256" key="9">
    <source>
        <dbReference type="PROSITE-ProRule" id="PRU00042"/>
    </source>
</evidence>
<dbReference type="FunFam" id="3.30.160.60:FF:000072">
    <property type="entry name" value="zinc finger protein 143 isoform X1"/>
    <property type="match status" value="1"/>
</dbReference>
<feature type="domain" description="C2H2-type" evidence="11">
    <location>
        <begin position="154"/>
        <end position="181"/>
    </location>
</feature>
<dbReference type="GO" id="GO:0060562">
    <property type="term" value="P:epithelial tube morphogenesis"/>
    <property type="evidence" value="ECO:0007669"/>
    <property type="project" value="UniProtKB-ARBA"/>
</dbReference>
<comment type="subcellular location">
    <subcellularLocation>
        <location evidence="1">Nucleus</location>
    </subcellularLocation>
</comment>
<keyword evidence="6" id="KW-0238">DNA-binding</keyword>
<dbReference type="InterPro" id="IPR036236">
    <property type="entry name" value="Znf_C2H2_sf"/>
</dbReference>
<dbReference type="AlphaFoldDB" id="I1TJU9"/>
<proteinExistence type="evidence at transcript level"/>
<evidence type="ECO:0000256" key="6">
    <source>
        <dbReference type="ARBA" id="ARBA00023125"/>
    </source>
</evidence>
<keyword evidence="3" id="KW-0677">Repeat</keyword>
<dbReference type="FunFam" id="3.30.160.60:FF:000207">
    <property type="entry name" value="zinc finger protein SNAI2"/>
    <property type="match status" value="1"/>
</dbReference>
<feature type="compositionally biased region" description="Acidic residues" evidence="10">
    <location>
        <begin position="71"/>
        <end position="80"/>
    </location>
</feature>
<dbReference type="GO" id="GO:0000978">
    <property type="term" value="F:RNA polymerase II cis-regulatory region sequence-specific DNA binding"/>
    <property type="evidence" value="ECO:0007669"/>
    <property type="project" value="TreeGrafter"/>
</dbReference>
<evidence type="ECO:0000256" key="4">
    <source>
        <dbReference type="ARBA" id="ARBA00022771"/>
    </source>
</evidence>
<keyword evidence="5" id="KW-0862">Zinc</keyword>
<evidence type="ECO:0000256" key="1">
    <source>
        <dbReference type="ARBA" id="ARBA00004123"/>
    </source>
</evidence>
<feature type="domain" description="C2H2-type" evidence="11">
    <location>
        <begin position="210"/>
        <end position="242"/>
    </location>
</feature>
<dbReference type="InterPro" id="IPR050527">
    <property type="entry name" value="Snail/Krueppel_Znf"/>
</dbReference>
<comment type="similarity">
    <text evidence="8">Belongs to the snail C2H2-type zinc-finger protein family.</text>
</comment>
<dbReference type="InterPro" id="IPR013087">
    <property type="entry name" value="Znf_C2H2_type"/>
</dbReference>
<sequence>QFKEAATPTPPHYPQRPPSNVFYPFFSYIPRFSGLFPGIQQASTSSPESDSQLSSPRSITSDDSGIVVDSQNEDDIDIVGDSDKTQKSPPNPRFTCRQCSREHTSFASLMKHLETTCPPWSANSVYKCPTPDCTKTYATPGALKMHIKTHTLPCKCHLCGKSFSRPWLLQGHIRTHTGEKPFQCTERCRSFADRSNLRAHQQTHATVKKYACEICTKTFSRMSLLNKHKEGACQKMRQNSHP</sequence>
<evidence type="ECO:0000313" key="12">
    <source>
        <dbReference type="EMBL" id="AFB82589.1"/>
    </source>
</evidence>
<evidence type="ECO:0000256" key="7">
    <source>
        <dbReference type="ARBA" id="ARBA00023242"/>
    </source>
</evidence>
<feature type="domain" description="C2H2-type" evidence="11">
    <location>
        <begin position="182"/>
        <end position="209"/>
    </location>
</feature>
<dbReference type="GO" id="GO:0005634">
    <property type="term" value="C:nucleus"/>
    <property type="evidence" value="ECO:0007669"/>
    <property type="project" value="UniProtKB-SubCell"/>
</dbReference>
<dbReference type="PANTHER" id="PTHR24388">
    <property type="entry name" value="ZINC FINGER PROTEIN"/>
    <property type="match status" value="1"/>
</dbReference>
<dbReference type="SMART" id="SM00355">
    <property type="entry name" value="ZnF_C2H2"/>
    <property type="match status" value="5"/>
</dbReference>
<dbReference type="GO" id="GO:0055059">
    <property type="term" value="P:asymmetric neuroblast division"/>
    <property type="evidence" value="ECO:0007669"/>
    <property type="project" value="UniProtKB-ARBA"/>
</dbReference>
<dbReference type="PROSITE" id="PS50157">
    <property type="entry name" value="ZINC_FINGER_C2H2_2"/>
    <property type="match status" value="4"/>
</dbReference>
<evidence type="ECO:0000259" key="11">
    <source>
        <dbReference type="PROSITE" id="PS50157"/>
    </source>
</evidence>
<dbReference type="PROSITE" id="PS00028">
    <property type="entry name" value="ZINC_FINGER_C2H2_1"/>
    <property type="match status" value="2"/>
</dbReference>
<evidence type="ECO:0000256" key="10">
    <source>
        <dbReference type="SAM" id="MobiDB-lite"/>
    </source>
</evidence>
<evidence type="ECO:0000256" key="8">
    <source>
        <dbReference type="ARBA" id="ARBA00037948"/>
    </source>
</evidence>
<keyword evidence="2" id="KW-0479">Metal-binding</keyword>
<evidence type="ECO:0000256" key="2">
    <source>
        <dbReference type="ARBA" id="ARBA00022723"/>
    </source>
</evidence>
<evidence type="ECO:0000256" key="5">
    <source>
        <dbReference type="ARBA" id="ARBA00022833"/>
    </source>
</evidence>
<dbReference type="GO" id="GO:0008270">
    <property type="term" value="F:zinc ion binding"/>
    <property type="evidence" value="ECO:0007669"/>
    <property type="project" value="UniProtKB-KW"/>
</dbReference>
<keyword evidence="4 9" id="KW-0863">Zinc-finger</keyword>
<organism evidence="12">
    <name type="scientific">Parhyale hawaiensis</name>
    <dbReference type="NCBI Taxonomy" id="317513"/>
    <lineage>
        <taxon>Eukaryota</taxon>
        <taxon>Metazoa</taxon>
        <taxon>Ecdysozoa</taxon>
        <taxon>Arthropoda</taxon>
        <taxon>Crustacea</taxon>
        <taxon>Multicrustacea</taxon>
        <taxon>Malacostraca</taxon>
        <taxon>Eumalacostraca</taxon>
        <taxon>Peracarida</taxon>
        <taxon>Amphipoda</taxon>
        <taxon>Senticaudata</taxon>
        <taxon>Talitrida</taxon>
        <taxon>Hyaloidea</taxon>
        <taxon>Hyalidae</taxon>
        <taxon>Parhyale</taxon>
    </lineage>
</organism>
<dbReference type="PANTHER" id="PTHR24388:SF38">
    <property type="entry name" value="PROTEIN SNAIL"/>
    <property type="match status" value="1"/>
</dbReference>
<feature type="domain" description="C2H2-type" evidence="11">
    <location>
        <begin position="126"/>
        <end position="151"/>
    </location>
</feature>
<feature type="compositionally biased region" description="Low complexity" evidence="10">
    <location>
        <begin position="43"/>
        <end position="58"/>
    </location>
</feature>
<dbReference type="FunFam" id="3.30.160.60:FF:001049">
    <property type="entry name" value="zinc finger protein 319"/>
    <property type="match status" value="1"/>
</dbReference>
<dbReference type="FunFam" id="3.30.160.60:FF:000942">
    <property type="entry name" value="Snail zinc finger protein"/>
    <property type="match status" value="1"/>
</dbReference>
<reference evidence="12" key="1">
    <citation type="journal article" date="2012" name="Dev. Genes Evol.">
        <title>Analysis of snail genes in the crustacean Parhyale hawaiensis: insight into snail gene family evolution.</title>
        <authorList>
            <person name="Hannibal R.L."/>
            <person name="Price A.L."/>
            <person name="Parchem R.J."/>
            <person name="Patel N.H."/>
        </authorList>
    </citation>
    <scope>NUCLEOTIDE SEQUENCE</scope>
</reference>
<dbReference type="GO" id="GO:0000981">
    <property type="term" value="F:DNA-binding transcription factor activity, RNA polymerase II-specific"/>
    <property type="evidence" value="ECO:0007669"/>
    <property type="project" value="TreeGrafter"/>
</dbReference>
<dbReference type="EMBL" id="JN858903">
    <property type="protein sequence ID" value="AFB82589.1"/>
    <property type="molecule type" value="mRNA"/>
</dbReference>
<evidence type="ECO:0000256" key="3">
    <source>
        <dbReference type="ARBA" id="ARBA00022737"/>
    </source>
</evidence>
<keyword evidence="7" id="KW-0539">Nucleus</keyword>
<name>I1TJU9_9CRUS</name>
<accession>I1TJU9</accession>
<protein>
    <submittedName>
        <fullName evidence="12">Snail2 protein</fullName>
    </submittedName>
</protein>